<protein>
    <submittedName>
        <fullName evidence="2">Uncharacterized protein</fullName>
    </submittedName>
</protein>
<name>A0A1G4B328_9PEZI</name>
<sequence length="156" mass="17476">MPHLFSQSRETQCAIGQPRLLRSRDHARTLRRILSHIPGIRKATHRLYFGRIVRQTKPILTSGETQKGQQTLTEGAGAKSRWLGNQHPGKLSNAAGDAQATTSKNSQPLSLERRVSHQLHCASWPHTERPITNLKTLICFVGVPRCLFRASCPEQV</sequence>
<dbReference type="Proteomes" id="UP000176998">
    <property type="component" value="Unassembled WGS sequence"/>
</dbReference>
<dbReference type="EMBL" id="MJBS01000078">
    <property type="protein sequence ID" value="OHE95743.1"/>
    <property type="molecule type" value="Genomic_DNA"/>
</dbReference>
<reference evidence="2 3" key="1">
    <citation type="submission" date="2016-09" db="EMBL/GenBank/DDBJ databases">
        <authorList>
            <person name="Capua I."/>
            <person name="De Benedictis P."/>
            <person name="Joannis T."/>
            <person name="Lombin L.H."/>
            <person name="Cattoli G."/>
        </authorList>
    </citation>
    <scope>NUCLEOTIDE SEQUENCE [LARGE SCALE GENOMIC DNA]</scope>
    <source>
        <strain evidence="2 3">IMI 309357</strain>
    </source>
</reference>
<evidence type="ECO:0000313" key="3">
    <source>
        <dbReference type="Proteomes" id="UP000176998"/>
    </source>
</evidence>
<organism evidence="2 3">
    <name type="scientific">Colletotrichum orchidophilum</name>
    <dbReference type="NCBI Taxonomy" id="1209926"/>
    <lineage>
        <taxon>Eukaryota</taxon>
        <taxon>Fungi</taxon>
        <taxon>Dikarya</taxon>
        <taxon>Ascomycota</taxon>
        <taxon>Pezizomycotina</taxon>
        <taxon>Sordariomycetes</taxon>
        <taxon>Hypocreomycetidae</taxon>
        <taxon>Glomerellales</taxon>
        <taxon>Glomerellaceae</taxon>
        <taxon>Colletotrichum</taxon>
    </lineage>
</organism>
<gene>
    <name evidence="2" type="ORF">CORC01_08884</name>
</gene>
<evidence type="ECO:0000256" key="1">
    <source>
        <dbReference type="SAM" id="MobiDB-lite"/>
    </source>
</evidence>
<keyword evidence="3" id="KW-1185">Reference proteome</keyword>
<feature type="region of interest" description="Disordered" evidence="1">
    <location>
        <begin position="60"/>
        <end position="111"/>
    </location>
</feature>
<proteinExistence type="predicted"/>
<comment type="caution">
    <text evidence="2">The sequence shown here is derived from an EMBL/GenBank/DDBJ whole genome shotgun (WGS) entry which is preliminary data.</text>
</comment>
<feature type="compositionally biased region" description="Polar residues" evidence="1">
    <location>
        <begin position="60"/>
        <end position="73"/>
    </location>
</feature>
<evidence type="ECO:0000313" key="2">
    <source>
        <dbReference type="EMBL" id="OHE95743.1"/>
    </source>
</evidence>
<dbReference type="GeneID" id="34562024"/>
<dbReference type="AlphaFoldDB" id="A0A1G4B328"/>
<accession>A0A1G4B328</accession>
<dbReference type="RefSeq" id="XP_022472904.1">
    <property type="nucleotide sequence ID" value="XM_022620514.1"/>
</dbReference>
<feature type="compositionally biased region" description="Polar residues" evidence="1">
    <location>
        <begin position="99"/>
        <end position="109"/>
    </location>
</feature>
<dbReference type="OrthoDB" id="10520315at2759"/>